<dbReference type="GO" id="GO:0016020">
    <property type="term" value="C:membrane"/>
    <property type="evidence" value="ECO:0007669"/>
    <property type="project" value="TreeGrafter"/>
</dbReference>
<feature type="compositionally biased region" description="Acidic residues" evidence="1">
    <location>
        <begin position="279"/>
        <end position="294"/>
    </location>
</feature>
<dbReference type="PANTHER" id="PTHR31735">
    <property type="entry name" value="VACUOLAR MEMBRANE PROTEIN YPL162C"/>
    <property type="match status" value="1"/>
</dbReference>
<keyword evidence="2" id="KW-0812">Transmembrane</keyword>
<feature type="compositionally biased region" description="Polar residues" evidence="1">
    <location>
        <begin position="348"/>
        <end position="357"/>
    </location>
</feature>
<evidence type="ECO:0000313" key="4">
    <source>
        <dbReference type="Proteomes" id="UP000007148"/>
    </source>
</evidence>
<feature type="region of interest" description="Disordered" evidence="1">
    <location>
        <begin position="175"/>
        <end position="357"/>
    </location>
</feature>
<proteinExistence type="predicted"/>
<protein>
    <submittedName>
        <fullName evidence="3">Related to Vacuolar membrane protein</fullName>
    </submittedName>
</protein>
<dbReference type="HOGENOM" id="CLU_776384_0_0_1"/>
<dbReference type="STRING" id="1109443.G4TH69"/>
<dbReference type="OrthoDB" id="431202at2759"/>
<evidence type="ECO:0000313" key="3">
    <source>
        <dbReference type="EMBL" id="CCA70662.1"/>
    </source>
</evidence>
<feature type="compositionally biased region" description="Basic and acidic residues" evidence="1">
    <location>
        <begin position="231"/>
        <end position="245"/>
    </location>
</feature>
<dbReference type="InterPro" id="IPR022127">
    <property type="entry name" value="STIMATE/YPL162C"/>
</dbReference>
<reference evidence="3 4" key="1">
    <citation type="journal article" date="2011" name="PLoS Pathog.">
        <title>Endophytic Life Strategies Decoded by Genome and Transcriptome Analyses of the Mutualistic Root Symbiont Piriformospora indica.</title>
        <authorList>
            <person name="Zuccaro A."/>
            <person name="Lahrmann U."/>
            <person name="Guldener U."/>
            <person name="Langen G."/>
            <person name="Pfiffi S."/>
            <person name="Biedenkopf D."/>
            <person name="Wong P."/>
            <person name="Samans B."/>
            <person name="Grimm C."/>
            <person name="Basiewicz M."/>
            <person name="Murat C."/>
            <person name="Martin F."/>
            <person name="Kogel K.H."/>
        </authorList>
    </citation>
    <scope>NUCLEOTIDE SEQUENCE [LARGE SCALE GENOMIC DNA]</scope>
    <source>
        <strain evidence="3 4">DSM 11827</strain>
    </source>
</reference>
<dbReference type="Pfam" id="PF12400">
    <property type="entry name" value="STIMATE"/>
    <property type="match status" value="1"/>
</dbReference>
<keyword evidence="4" id="KW-1185">Reference proteome</keyword>
<feature type="transmembrane region" description="Helical" evidence="2">
    <location>
        <begin position="35"/>
        <end position="56"/>
    </location>
</feature>
<dbReference type="Proteomes" id="UP000007148">
    <property type="component" value="Unassembled WGS sequence"/>
</dbReference>
<evidence type="ECO:0000256" key="1">
    <source>
        <dbReference type="SAM" id="MobiDB-lite"/>
    </source>
</evidence>
<keyword evidence="2" id="KW-0472">Membrane</keyword>
<sequence length="357" mass="39447">MFDVSKQLVGQIVVHFANVFISDFGADQAVQNPCVLYFLNIVVDTTVGVGIIYLFLWGTTKVLTEQFHVHGLQTGQYGDGPKPSIKFWARQAAVYVFCLLGMKVVVVLLFAIWPGIFAIGEWLLSWTGNSDTVQVVVVMGICPIVFNMLQFWLIDSIVKARDSLDSLVQNGGFVPSREEDEDIHAPLFTDNDNDDEYHDATAGITGRRRSRDLERGIVSPQKRPRSTSTEGLKEPKAAPLKEDTAHAGSSNTSTERRAFPIKQRSPPPSPAYGTTPTGEDTDDDWGAWDDEDESWNAGAGNTNPWAPKADTAKKPKPKSRSNTTSPKRDGRRLSLTRMRSEGHAERTASGTEDTSFR</sequence>
<organism evidence="3 4">
    <name type="scientific">Serendipita indica (strain DSM 11827)</name>
    <name type="common">Root endophyte fungus</name>
    <name type="synonym">Piriformospora indica</name>
    <dbReference type="NCBI Taxonomy" id="1109443"/>
    <lineage>
        <taxon>Eukaryota</taxon>
        <taxon>Fungi</taxon>
        <taxon>Dikarya</taxon>
        <taxon>Basidiomycota</taxon>
        <taxon>Agaricomycotina</taxon>
        <taxon>Agaricomycetes</taxon>
        <taxon>Sebacinales</taxon>
        <taxon>Serendipitaceae</taxon>
        <taxon>Serendipita</taxon>
    </lineage>
</organism>
<feature type="compositionally biased region" description="Basic and acidic residues" evidence="1">
    <location>
        <begin position="326"/>
        <end position="346"/>
    </location>
</feature>
<gene>
    <name evidence="3" type="ORF">PIIN_04598</name>
</gene>
<dbReference type="EMBL" id="CAFZ01000090">
    <property type="protein sequence ID" value="CCA70662.1"/>
    <property type="molecule type" value="Genomic_DNA"/>
</dbReference>
<accession>G4TH69</accession>
<dbReference type="eggNOG" id="ENOG502S1HE">
    <property type="taxonomic scope" value="Eukaryota"/>
</dbReference>
<name>G4TH69_SERID</name>
<feature type="transmembrane region" description="Helical" evidence="2">
    <location>
        <begin position="133"/>
        <end position="154"/>
    </location>
</feature>
<feature type="transmembrane region" description="Helical" evidence="2">
    <location>
        <begin position="92"/>
        <end position="113"/>
    </location>
</feature>
<dbReference type="AlphaFoldDB" id="G4TH69"/>
<dbReference type="PANTHER" id="PTHR31735:SF1">
    <property type="entry name" value="VACUOLAR MEMBRANE PROTEIN YPL162C"/>
    <property type="match status" value="1"/>
</dbReference>
<keyword evidence="2" id="KW-1133">Transmembrane helix</keyword>
<evidence type="ECO:0000256" key="2">
    <source>
        <dbReference type="SAM" id="Phobius"/>
    </source>
</evidence>
<comment type="caution">
    <text evidence="3">The sequence shown here is derived from an EMBL/GenBank/DDBJ whole genome shotgun (WGS) entry which is preliminary data.</text>
</comment>
<dbReference type="InParanoid" id="G4TH69"/>